<evidence type="ECO:0000259" key="1">
    <source>
        <dbReference type="SMART" id="SM01007"/>
    </source>
</evidence>
<protein>
    <recommendedName>
        <fullName evidence="1">Class II aldolase/adducin N-terminal domain-containing protein</fullName>
    </recommendedName>
</protein>
<dbReference type="SUPFAM" id="SSF53639">
    <property type="entry name" value="AraD/HMP-PK domain-like"/>
    <property type="match status" value="1"/>
</dbReference>
<dbReference type="GeneID" id="34520846"/>
<evidence type="ECO:0000313" key="3">
    <source>
        <dbReference type="Proteomes" id="UP000019384"/>
    </source>
</evidence>
<dbReference type="Pfam" id="PF00596">
    <property type="entry name" value="Aldolase_II"/>
    <property type="match status" value="1"/>
</dbReference>
<dbReference type="NCBIfam" id="NF004855">
    <property type="entry name" value="PRK06208.1"/>
    <property type="match status" value="1"/>
</dbReference>
<dbReference type="PANTHER" id="PTHR10672">
    <property type="entry name" value="ADDUCIN"/>
    <property type="match status" value="1"/>
</dbReference>
<reference evidence="2" key="1">
    <citation type="submission" date="2013-12" db="EMBL/GenBank/DDBJ databases">
        <authorList>
            <person name="Genoscope - CEA"/>
        </authorList>
    </citation>
    <scope>NUCLEOTIDE SEQUENCE</scope>
    <source>
        <strain evidence="2">CBS 1993</strain>
    </source>
</reference>
<dbReference type="AlphaFoldDB" id="W6MLR7"/>
<feature type="domain" description="Class II aldolase/adducin N-terminal" evidence="1">
    <location>
        <begin position="57"/>
        <end position="238"/>
    </location>
</feature>
<dbReference type="GO" id="GO:0005856">
    <property type="term" value="C:cytoskeleton"/>
    <property type="evidence" value="ECO:0007669"/>
    <property type="project" value="TreeGrafter"/>
</dbReference>
<dbReference type="PANTHER" id="PTHR10672:SF25">
    <property type="entry name" value="MEIOTICALLY UP-REGULATED GENE 14 PROTEIN"/>
    <property type="match status" value="1"/>
</dbReference>
<dbReference type="GO" id="GO:0051015">
    <property type="term" value="F:actin filament binding"/>
    <property type="evidence" value="ECO:0007669"/>
    <property type="project" value="TreeGrafter"/>
</dbReference>
<reference evidence="2" key="2">
    <citation type="submission" date="2014-02" db="EMBL/GenBank/DDBJ databases">
        <title>Complete DNA sequence of /Kuraishia capsulata/ illustrates novel genomic features among budding yeasts (/Saccharomycotina/).</title>
        <authorList>
            <person name="Morales L."/>
            <person name="Noel B."/>
            <person name="Porcel B."/>
            <person name="Marcet-Houben M."/>
            <person name="Hullo M-F."/>
            <person name="Sacerdot C."/>
            <person name="Tekaia F."/>
            <person name="Leh-Louis V."/>
            <person name="Despons L."/>
            <person name="Khanna V."/>
            <person name="Aury J-M."/>
            <person name="Barbe V."/>
            <person name="Couloux A."/>
            <person name="Labadie K."/>
            <person name="Pelletier E."/>
            <person name="Souciet J-L."/>
            <person name="Boekhout T."/>
            <person name="Gabaldon T."/>
            <person name="Wincker P."/>
            <person name="Dujon B."/>
        </authorList>
    </citation>
    <scope>NUCLEOTIDE SEQUENCE</scope>
    <source>
        <strain evidence="2">CBS 1993</strain>
    </source>
</reference>
<dbReference type="HOGENOM" id="CLU_006033_1_2_1"/>
<organism evidence="2 3">
    <name type="scientific">Kuraishia capsulata CBS 1993</name>
    <dbReference type="NCBI Taxonomy" id="1382522"/>
    <lineage>
        <taxon>Eukaryota</taxon>
        <taxon>Fungi</taxon>
        <taxon>Dikarya</taxon>
        <taxon>Ascomycota</taxon>
        <taxon>Saccharomycotina</taxon>
        <taxon>Pichiomycetes</taxon>
        <taxon>Pichiales</taxon>
        <taxon>Pichiaceae</taxon>
        <taxon>Kuraishia</taxon>
    </lineage>
</organism>
<keyword evidence="3" id="KW-1185">Reference proteome</keyword>
<sequence length="296" mass="32658">MSATRTETQVPTSLQVTTERGYKITERGAHNISMGFGPPYPIPQFEDKYKEREWALEHMAAAFRAFARKGYDEGSSGHISIRDPVDPTTFWINPLGRHFALLKASDMVQVDEDGNVIGGNQHTINSAGFAIHSALHKARPDVNAACHCHSVYGKAYGVFGKPLEMLNQDVCTLYENHAVYSDFGGVAVEKKEGEAIASAVGDTAGAILQNHGLITVGYTVDEAAYLFMLMEKSCEIQLLADAAASNGLEKKYIGDEEAAYTRHIQADRETLYMDFQSYYELELELSNGAFLIKKET</sequence>
<dbReference type="InterPro" id="IPR051017">
    <property type="entry name" value="Aldolase-II_Adducin_sf"/>
</dbReference>
<dbReference type="SMART" id="SM01007">
    <property type="entry name" value="Aldolase_II"/>
    <property type="match status" value="1"/>
</dbReference>
<dbReference type="Gene3D" id="3.40.225.10">
    <property type="entry name" value="Class II aldolase/adducin N-terminal domain"/>
    <property type="match status" value="1"/>
</dbReference>
<proteinExistence type="predicted"/>
<dbReference type="STRING" id="1382522.W6MLR7"/>
<dbReference type="Proteomes" id="UP000019384">
    <property type="component" value="Unassembled WGS sequence"/>
</dbReference>
<dbReference type="InterPro" id="IPR001303">
    <property type="entry name" value="Aldolase_II/adducin_N"/>
</dbReference>
<dbReference type="OrthoDB" id="3238794at2759"/>
<dbReference type="RefSeq" id="XP_022459458.1">
    <property type="nucleotide sequence ID" value="XM_022601857.1"/>
</dbReference>
<accession>W6MLR7</accession>
<name>W6MLR7_9ASCO</name>
<evidence type="ECO:0000313" key="2">
    <source>
        <dbReference type="EMBL" id="CDK27464.1"/>
    </source>
</evidence>
<gene>
    <name evidence="2" type="ORF">KUCA_T00003442001</name>
</gene>
<dbReference type="EMBL" id="HG793128">
    <property type="protein sequence ID" value="CDK27464.1"/>
    <property type="molecule type" value="Genomic_DNA"/>
</dbReference>
<dbReference type="InterPro" id="IPR036409">
    <property type="entry name" value="Aldolase_II/adducin_N_sf"/>
</dbReference>
<dbReference type="FunFam" id="3.40.225.10:FF:000009">
    <property type="entry name" value="Class II aldolase/adducin N-terminal"/>
    <property type="match status" value="1"/>
</dbReference>